<dbReference type="InterPro" id="IPR005674">
    <property type="entry name" value="CocE/Ser_esterase"/>
</dbReference>
<evidence type="ECO:0000313" key="3">
    <source>
        <dbReference type="EMBL" id="KON30061.1"/>
    </source>
</evidence>
<protein>
    <recommendedName>
        <fullName evidence="2">Xaa-Pro dipeptidyl-peptidase C-terminal domain-containing protein</fullName>
    </recommendedName>
</protein>
<dbReference type="SMART" id="SM00939">
    <property type="entry name" value="PepX_C"/>
    <property type="match status" value="1"/>
</dbReference>
<dbReference type="EMBL" id="LFWZ01000043">
    <property type="protein sequence ID" value="KON30061.1"/>
    <property type="molecule type" value="Genomic_DNA"/>
</dbReference>
<dbReference type="PATRIC" id="fig|1685127.3.peg.1298"/>
<dbReference type="SUPFAM" id="SSF53474">
    <property type="entry name" value="alpha/beta-Hydrolases"/>
    <property type="match status" value="1"/>
</dbReference>
<dbReference type="InterPro" id="IPR050585">
    <property type="entry name" value="Xaa-Pro_dipeptidyl-ppase/CocE"/>
</dbReference>
<dbReference type="Pfam" id="PF02129">
    <property type="entry name" value="Peptidase_S15"/>
    <property type="match status" value="1"/>
</dbReference>
<name>A0A0M0BP25_9ARCH</name>
<keyword evidence="1" id="KW-0378">Hydrolase</keyword>
<dbReference type="GO" id="GO:0008239">
    <property type="term" value="F:dipeptidyl-peptidase activity"/>
    <property type="evidence" value="ECO:0007669"/>
    <property type="project" value="InterPro"/>
</dbReference>
<dbReference type="Gene3D" id="2.60.120.260">
    <property type="entry name" value="Galactose-binding domain-like"/>
    <property type="match status" value="1"/>
</dbReference>
<dbReference type="InterPro" id="IPR013736">
    <property type="entry name" value="Xaa-Pro_dipept_C"/>
</dbReference>
<dbReference type="Gene3D" id="3.40.50.1820">
    <property type="entry name" value="alpha/beta hydrolase"/>
    <property type="match status" value="1"/>
</dbReference>
<feature type="domain" description="Xaa-Pro dipeptidyl-peptidase C-terminal" evidence="2">
    <location>
        <begin position="317"/>
        <end position="571"/>
    </location>
</feature>
<dbReference type="PANTHER" id="PTHR43056:SF10">
    <property type="entry name" value="COCE_NOND FAMILY, PUTATIVE (AFU_ORTHOLOGUE AFUA_7G00600)-RELATED"/>
    <property type="match status" value="1"/>
</dbReference>
<evidence type="ECO:0000256" key="1">
    <source>
        <dbReference type="ARBA" id="ARBA00022801"/>
    </source>
</evidence>
<dbReference type="InterPro" id="IPR029058">
    <property type="entry name" value="AB_hydrolase_fold"/>
</dbReference>
<accession>A0A0M0BP25</accession>
<dbReference type="Pfam" id="PF08530">
    <property type="entry name" value="PepX_C"/>
    <property type="match status" value="1"/>
</dbReference>
<dbReference type="NCBIfam" id="TIGR00976">
    <property type="entry name" value="CocE_NonD"/>
    <property type="match status" value="1"/>
</dbReference>
<dbReference type="Gene3D" id="1.10.3020.10">
    <property type="entry name" value="alpha-amino acid ester hydrolase ( Helical cap domain)"/>
    <property type="match status" value="1"/>
</dbReference>
<dbReference type="Proteomes" id="UP000037210">
    <property type="component" value="Unassembled WGS sequence"/>
</dbReference>
<organism evidence="3 4">
    <name type="scientific">miscellaneous Crenarchaeota group-15 archaeon DG-45</name>
    <dbReference type="NCBI Taxonomy" id="1685127"/>
    <lineage>
        <taxon>Archaea</taxon>
        <taxon>Candidatus Bathyarchaeota</taxon>
        <taxon>MCG-15</taxon>
    </lineage>
</organism>
<dbReference type="InterPro" id="IPR008979">
    <property type="entry name" value="Galactose-bd-like_sf"/>
</dbReference>
<gene>
    <name evidence="3" type="ORF">AC482_04870</name>
</gene>
<dbReference type="InterPro" id="IPR000383">
    <property type="entry name" value="Xaa-Pro-like_dom"/>
</dbReference>
<dbReference type="PANTHER" id="PTHR43056">
    <property type="entry name" value="PEPTIDASE S9 PROLYL OLIGOPEPTIDASE"/>
    <property type="match status" value="1"/>
</dbReference>
<dbReference type="AlphaFoldDB" id="A0A0M0BP25"/>
<comment type="caution">
    <text evidence="3">The sequence shown here is derived from an EMBL/GenBank/DDBJ whole genome shotgun (WGS) entry which is preliminary data.</text>
</comment>
<sequence length="577" mass="65809">MRREVFVLSVSEEKYDYRMEFGVKVPMRDGVKLAATIVRPDAEGRFPVILTTTPYSSLGGPEQTKEQFDQAKFFAKRGYVLMAADCRGKNDSEGDYFYPLAHEAEDGYDTIEWAGTQPWSSGMVGTRGGSYSGWNQWLPAILRPPHLKTMVSFVTPPDPFYMLPYLNGTVNLYLACWIPCVEGRRNHSLAEYDDILKILKHRPIITMDEAFGWTSRFWRDWIRHSTYDDYWRRLSYQDKFHEIEVPVLHVTGWYDDNGNIGNHWNFIGMREHGRTETARGGQKLVVGPWTHGVNRSKEIHGFDFGPDALIDMNALLLRWYDHWLKGLDTEIMGEPPVSIFVMGENSWRQEKEWPLARTEYTEFYLHSGGRANSLHGDGGLSDAPPGEEPPDRFAFDPDNPVPMVIYDPSSPMGAVDPGGPDDQRPVERRDDVLVYTGEVLDGEVEVTGSVKGRLYAASDCVDTDFTMKLVDVFPNGYAMKLVDGVIRARFRESYERPTLLEPGRIYGYDIDLWYTSNLFKRGHRIRVEVSSSQFPKSDPNPNTGNPIGMDAEVRIAQQTIYHDGARPSHIILPIIPR</sequence>
<evidence type="ECO:0000259" key="2">
    <source>
        <dbReference type="SMART" id="SM00939"/>
    </source>
</evidence>
<reference evidence="3 4" key="1">
    <citation type="submission" date="2015-06" db="EMBL/GenBank/DDBJ databases">
        <title>New insights into the roles of widespread benthic archaea in carbon and nitrogen cycling.</title>
        <authorList>
            <person name="Lazar C.S."/>
            <person name="Baker B.J."/>
            <person name="Seitz K.W."/>
            <person name="Hyde A.S."/>
            <person name="Dick G.J."/>
            <person name="Hinrichs K.-U."/>
            <person name="Teske A.P."/>
        </authorList>
    </citation>
    <scope>NUCLEOTIDE SEQUENCE [LARGE SCALE GENOMIC DNA]</scope>
    <source>
        <strain evidence="3">DG-45</strain>
    </source>
</reference>
<proteinExistence type="predicted"/>
<evidence type="ECO:0000313" key="4">
    <source>
        <dbReference type="Proteomes" id="UP000037210"/>
    </source>
</evidence>
<dbReference type="SUPFAM" id="SSF49785">
    <property type="entry name" value="Galactose-binding domain-like"/>
    <property type="match status" value="1"/>
</dbReference>